<evidence type="ECO:0000313" key="3">
    <source>
        <dbReference type="Proteomes" id="UP001176961"/>
    </source>
</evidence>
<name>A0AA36H8L1_CYLNA</name>
<protein>
    <submittedName>
        <fullName evidence="2">Uncharacterized protein</fullName>
    </submittedName>
</protein>
<reference evidence="2" key="1">
    <citation type="submission" date="2023-07" db="EMBL/GenBank/DDBJ databases">
        <authorList>
            <consortium name="CYATHOMIX"/>
        </authorList>
    </citation>
    <scope>NUCLEOTIDE SEQUENCE</scope>
    <source>
        <strain evidence="2">N/A</strain>
    </source>
</reference>
<sequence>MKTLAIVICAAAMELAKVESEHAVASVPSLKSALSFPNNKHIMAIPTAKLEANPRTTEENFGLSTPQRTKRQFYQARSIECAGVVCPRPLRQKRFIGIGFPGFGGFWPGLFGGLNLFGGLGGLGGLGGFPGGYPAACCCCYG</sequence>
<feature type="chain" id="PRO_5041397684" evidence="1">
    <location>
        <begin position="21"/>
        <end position="142"/>
    </location>
</feature>
<organism evidence="2 3">
    <name type="scientific">Cylicocyclus nassatus</name>
    <name type="common">Nematode worm</name>
    <dbReference type="NCBI Taxonomy" id="53992"/>
    <lineage>
        <taxon>Eukaryota</taxon>
        <taxon>Metazoa</taxon>
        <taxon>Ecdysozoa</taxon>
        <taxon>Nematoda</taxon>
        <taxon>Chromadorea</taxon>
        <taxon>Rhabditida</taxon>
        <taxon>Rhabditina</taxon>
        <taxon>Rhabditomorpha</taxon>
        <taxon>Strongyloidea</taxon>
        <taxon>Strongylidae</taxon>
        <taxon>Cylicocyclus</taxon>
    </lineage>
</organism>
<gene>
    <name evidence="2" type="ORF">CYNAS_LOCUS18067</name>
</gene>
<accession>A0AA36H8L1</accession>
<proteinExistence type="predicted"/>
<dbReference type="AlphaFoldDB" id="A0AA36H8L1"/>
<evidence type="ECO:0000256" key="1">
    <source>
        <dbReference type="SAM" id="SignalP"/>
    </source>
</evidence>
<dbReference type="Proteomes" id="UP001176961">
    <property type="component" value="Unassembled WGS sequence"/>
</dbReference>
<keyword evidence="3" id="KW-1185">Reference proteome</keyword>
<dbReference type="EMBL" id="CATQJL010000316">
    <property type="protein sequence ID" value="CAJ0606084.1"/>
    <property type="molecule type" value="Genomic_DNA"/>
</dbReference>
<feature type="signal peptide" evidence="1">
    <location>
        <begin position="1"/>
        <end position="20"/>
    </location>
</feature>
<keyword evidence="1" id="KW-0732">Signal</keyword>
<evidence type="ECO:0000313" key="2">
    <source>
        <dbReference type="EMBL" id="CAJ0606084.1"/>
    </source>
</evidence>
<comment type="caution">
    <text evidence="2">The sequence shown here is derived from an EMBL/GenBank/DDBJ whole genome shotgun (WGS) entry which is preliminary data.</text>
</comment>